<dbReference type="AlphaFoldDB" id="A0A1C4TZ35"/>
<dbReference type="EMBL" id="FMCV01000001">
    <property type="protein sequence ID" value="SCE64711.1"/>
    <property type="molecule type" value="Genomic_DNA"/>
</dbReference>
<keyword evidence="2" id="KW-1185">Reference proteome</keyword>
<evidence type="ECO:0008006" key="3">
    <source>
        <dbReference type="Google" id="ProtNLM"/>
    </source>
</evidence>
<name>A0A1C4TZ35_9ACTN</name>
<evidence type="ECO:0000313" key="1">
    <source>
        <dbReference type="EMBL" id="SCE64711.1"/>
    </source>
</evidence>
<protein>
    <recommendedName>
        <fullName evidence="3">Transposase zinc-ribbon domain-containing protein</fullName>
    </recommendedName>
</protein>
<proteinExistence type="predicted"/>
<sequence length="51" mass="5722">MSERSAPLYCPYCGEEDLRPHEAGHGAWECHACARVFAVKFTGLLSRVVNR</sequence>
<dbReference type="Proteomes" id="UP000198551">
    <property type="component" value="Unassembled WGS sequence"/>
</dbReference>
<accession>A0A1C4TZ35</accession>
<evidence type="ECO:0000313" key="2">
    <source>
        <dbReference type="Proteomes" id="UP000198551"/>
    </source>
</evidence>
<organism evidence="1 2">
    <name type="scientific">Micromonospora marina</name>
    <dbReference type="NCBI Taxonomy" id="307120"/>
    <lineage>
        <taxon>Bacteria</taxon>
        <taxon>Bacillati</taxon>
        <taxon>Actinomycetota</taxon>
        <taxon>Actinomycetes</taxon>
        <taxon>Micromonosporales</taxon>
        <taxon>Micromonosporaceae</taxon>
        <taxon>Micromonospora</taxon>
    </lineage>
</organism>
<reference evidence="2" key="1">
    <citation type="submission" date="2016-06" db="EMBL/GenBank/DDBJ databases">
        <authorList>
            <person name="Varghese N."/>
        </authorList>
    </citation>
    <scope>NUCLEOTIDE SEQUENCE [LARGE SCALE GENOMIC DNA]</scope>
    <source>
        <strain evidence="2">DSM 45555</strain>
    </source>
</reference>
<dbReference type="RefSeq" id="WP_018784782.1">
    <property type="nucleotide sequence ID" value="NZ_FMCV01000001.1"/>
</dbReference>
<gene>
    <name evidence="1" type="ORF">GA0070215_101102</name>
</gene>